<dbReference type="EMBL" id="QXDJ01000002">
    <property type="protein sequence ID" value="RII34949.1"/>
    <property type="molecule type" value="Genomic_DNA"/>
</dbReference>
<keyword evidence="1" id="KW-0472">Membrane</keyword>
<feature type="domain" description="4Fe-4S ferredoxin-type" evidence="2">
    <location>
        <begin position="22"/>
        <end position="52"/>
    </location>
</feature>
<evidence type="ECO:0000313" key="3">
    <source>
        <dbReference type="EMBL" id="RII34949.1"/>
    </source>
</evidence>
<gene>
    <name evidence="3" type="ORF">D2A34_06995</name>
</gene>
<evidence type="ECO:0000256" key="1">
    <source>
        <dbReference type="SAM" id="Phobius"/>
    </source>
</evidence>
<keyword evidence="1" id="KW-0812">Transmembrane</keyword>
<evidence type="ECO:0000259" key="2">
    <source>
        <dbReference type="PROSITE" id="PS51379"/>
    </source>
</evidence>
<dbReference type="RefSeq" id="WP_119366147.1">
    <property type="nucleotide sequence ID" value="NZ_JBLZIA010000003.1"/>
</dbReference>
<dbReference type="AlphaFoldDB" id="A0A399IRL9"/>
<accession>A0A399IRL9</accession>
<name>A0A399IRL9_9CLOT</name>
<feature type="transmembrane region" description="Helical" evidence="1">
    <location>
        <begin position="7"/>
        <end position="26"/>
    </location>
</feature>
<proteinExistence type="predicted"/>
<reference evidence="3 4" key="1">
    <citation type="submission" date="2018-08" db="EMBL/GenBank/DDBJ databases">
        <title>Genome of Clostridium chromiireducens C1, DSM12136.</title>
        <authorList>
            <person name="Xing M."/>
            <person name="Wei Y."/>
            <person name="Ang E.L."/>
            <person name="Zhao H."/>
            <person name="Zhang Y."/>
        </authorList>
    </citation>
    <scope>NUCLEOTIDE SEQUENCE [LARGE SCALE GENOMIC DNA]</scope>
    <source>
        <strain evidence="3 4">C1</strain>
    </source>
</reference>
<comment type="caution">
    <text evidence="3">The sequence shown here is derived from an EMBL/GenBank/DDBJ whole genome shotgun (WGS) entry which is preliminary data.</text>
</comment>
<evidence type="ECO:0000313" key="4">
    <source>
        <dbReference type="Proteomes" id="UP000265930"/>
    </source>
</evidence>
<dbReference type="PROSITE" id="PS51379">
    <property type="entry name" value="4FE4S_FER_2"/>
    <property type="match status" value="1"/>
</dbReference>
<dbReference type="Proteomes" id="UP000265930">
    <property type="component" value="Unassembled WGS sequence"/>
</dbReference>
<organism evidence="3 4">
    <name type="scientific">Clostridium chromiireducens</name>
    <dbReference type="NCBI Taxonomy" id="225345"/>
    <lineage>
        <taxon>Bacteria</taxon>
        <taxon>Bacillati</taxon>
        <taxon>Bacillota</taxon>
        <taxon>Clostridia</taxon>
        <taxon>Eubacteriales</taxon>
        <taxon>Clostridiaceae</taxon>
        <taxon>Clostridium</taxon>
    </lineage>
</organism>
<feature type="transmembrane region" description="Helical" evidence="1">
    <location>
        <begin position="38"/>
        <end position="59"/>
    </location>
</feature>
<protein>
    <recommendedName>
        <fullName evidence="2">4Fe-4S ferredoxin-type domain-containing protein</fullName>
    </recommendedName>
</protein>
<dbReference type="InterPro" id="IPR017896">
    <property type="entry name" value="4Fe4S_Fe-S-bd"/>
</dbReference>
<sequence>MKKLKPLLIGLSAASINIIPTATQIIKPERCTGSCGTCGFYCVGSVVSITLIGFIILGYKKLRTKFNSSISAIRRKN</sequence>
<keyword evidence="1" id="KW-1133">Transmembrane helix</keyword>